<feature type="domain" description="HTH tetR-type" evidence="6">
    <location>
        <begin position="11"/>
        <end position="71"/>
    </location>
</feature>
<dbReference type="PRINTS" id="PR00455">
    <property type="entry name" value="HTHTETR"/>
</dbReference>
<evidence type="ECO:0000256" key="4">
    <source>
        <dbReference type="PROSITE-ProRule" id="PRU00335"/>
    </source>
</evidence>
<feature type="region of interest" description="Disordered" evidence="5">
    <location>
        <begin position="140"/>
        <end position="164"/>
    </location>
</feature>
<evidence type="ECO:0000256" key="3">
    <source>
        <dbReference type="ARBA" id="ARBA00023163"/>
    </source>
</evidence>
<dbReference type="InterPro" id="IPR050109">
    <property type="entry name" value="HTH-type_TetR-like_transc_reg"/>
</dbReference>
<evidence type="ECO:0000256" key="5">
    <source>
        <dbReference type="SAM" id="MobiDB-lite"/>
    </source>
</evidence>
<dbReference type="Gene3D" id="1.10.357.10">
    <property type="entry name" value="Tetracycline Repressor, domain 2"/>
    <property type="match status" value="1"/>
</dbReference>
<dbReference type="PANTHER" id="PTHR30055:SF234">
    <property type="entry name" value="HTH-TYPE TRANSCRIPTIONAL REGULATOR BETI"/>
    <property type="match status" value="1"/>
</dbReference>
<keyword evidence="2 4" id="KW-0238">DNA-binding</keyword>
<proteinExistence type="predicted"/>
<dbReference type="Proteomes" id="UP001150924">
    <property type="component" value="Unassembled WGS sequence"/>
</dbReference>
<dbReference type="AlphaFoldDB" id="A0A9X3F0V1"/>
<reference evidence="7" key="1">
    <citation type="submission" date="2022-11" db="EMBL/GenBank/DDBJ databases">
        <title>Minimal conservation of predation-associated metabolite biosynthetic gene clusters underscores biosynthetic potential of Myxococcota including descriptions for ten novel species: Archangium lansinium sp. nov., Myxococcus landrumus sp. nov., Nannocystis bai.</title>
        <authorList>
            <person name="Ahearne A."/>
            <person name="Stevens C."/>
            <person name="Phillips K."/>
        </authorList>
    </citation>
    <scope>NUCLEOTIDE SEQUENCE</scope>
    <source>
        <strain evidence="7">Na p29</strain>
    </source>
</reference>
<dbReference type="EMBL" id="JAPNKE010000002">
    <property type="protein sequence ID" value="MCY1009348.1"/>
    <property type="molecule type" value="Genomic_DNA"/>
</dbReference>
<dbReference type="SUPFAM" id="SSF46689">
    <property type="entry name" value="Homeodomain-like"/>
    <property type="match status" value="1"/>
</dbReference>
<dbReference type="InterPro" id="IPR001647">
    <property type="entry name" value="HTH_TetR"/>
</dbReference>
<dbReference type="GO" id="GO:0000976">
    <property type="term" value="F:transcription cis-regulatory region binding"/>
    <property type="evidence" value="ECO:0007669"/>
    <property type="project" value="TreeGrafter"/>
</dbReference>
<evidence type="ECO:0000256" key="2">
    <source>
        <dbReference type="ARBA" id="ARBA00023125"/>
    </source>
</evidence>
<keyword evidence="3" id="KW-0804">Transcription</keyword>
<dbReference type="PANTHER" id="PTHR30055">
    <property type="entry name" value="HTH-TYPE TRANSCRIPTIONAL REGULATOR RUTR"/>
    <property type="match status" value="1"/>
</dbReference>
<dbReference type="RefSeq" id="WP_267772012.1">
    <property type="nucleotide sequence ID" value="NZ_JAPNKE010000002.1"/>
</dbReference>
<evidence type="ECO:0000259" key="6">
    <source>
        <dbReference type="PROSITE" id="PS50977"/>
    </source>
</evidence>
<comment type="caution">
    <text evidence="7">The sequence shown here is derived from an EMBL/GenBank/DDBJ whole genome shotgun (WGS) entry which is preliminary data.</text>
</comment>
<dbReference type="InterPro" id="IPR009057">
    <property type="entry name" value="Homeodomain-like_sf"/>
</dbReference>
<organism evidence="7 8">
    <name type="scientific">Nannocystis pusilla</name>
    <dbReference type="NCBI Taxonomy" id="889268"/>
    <lineage>
        <taxon>Bacteria</taxon>
        <taxon>Pseudomonadati</taxon>
        <taxon>Myxococcota</taxon>
        <taxon>Polyangia</taxon>
        <taxon>Nannocystales</taxon>
        <taxon>Nannocystaceae</taxon>
        <taxon>Nannocystis</taxon>
    </lineage>
</organism>
<accession>A0A9X3F0V1</accession>
<protein>
    <submittedName>
        <fullName evidence="7">TetR family transcriptional regulator</fullName>
    </submittedName>
</protein>
<dbReference type="PROSITE" id="PS50977">
    <property type="entry name" value="HTH_TETR_2"/>
    <property type="match status" value="1"/>
</dbReference>
<keyword evidence="8" id="KW-1185">Reference proteome</keyword>
<evidence type="ECO:0000313" key="8">
    <source>
        <dbReference type="Proteomes" id="UP001150924"/>
    </source>
</evidence>
<evidence type="ECO:0000256" key="1">
    <source>
        <dbReference type="ARBA" id="ARBA00023015"/>
    </source>
</evidence>
<sequence>MQQTRRGRPQEADPREIARIALDLFEREGFDRVTMDEIADAASVSRRTLFRLFPSKWELVWGSLGDILDVMRQRAAALSGADLRVGGVLREFIEPFLRPLDDPEAAATARRRLRVIASAPALLDHPTLREIEAVLATAVAAGPSPSGAPPPWSRTRWSPSRSPR</sequence>
<name>A0A9X3F0V1_9BACT</name>
<feature type="DNA-binding region" description="H-T-H motif" evidence="4">
    <location>
        <begin position="34"/>
        <end position="53"/>
    </location>
</feature>
<gene>
    <name evidence="7" type="ORF">OV079_28045</name>
</gene>
<keyword evidence="1" id="KW-0805">Transcription regulation</keyword>
<evidence type="ECO:0000313" key="7">
    <source>
        <dbReference type="EMBL" id="MCY1009348.1"/>
    </source>
</evidence>
<feature type="compositionally biased region" description="Low complexity" evidence="5">
    <location>
        <begin position="153"/>
        <end position="164"/>
    </location>
</feature>
<dbReference type="Pfam" id="PF00440">
    <property type="entry name" value="TetR_N"/>
    <property type="match status" value="1"/>
</dbReference>
<dbReference type="GO" id="GO:0003700">
    <property type="term" value="F:DNA-binding transcription factor activity"/>
    <property type="evidence" value="ECO:0007669"/>
    <property type="project" value="TreeGrafter"/>
</dbReference>